<name>A0A4Q7N721_9BURK</name>
<protein>
    <submittedName>
        <fullName evidence="5">2-keto-3-deoxy-L-rhamnonate aldolase RhmA</fullName>
    </submittedName>
</protein>
<evidence type="ECO:0000313" key="6">
    <source>
        <dbReference type="Proteomes" id="UP000292445"/>
    </source>
</evidence>
<comment type="similarity">
    <text evidence="1">Belongs to the HpcH/HpaI aldolase family.</text>
</comment>
<evidence type="ECO:0000313" key="5">
    <source>
        <dbReference type="EMBL" id="RZS77200.1"/>
    </source>
</evidence>
<keyword evidence="2" id="KW-0479">Metal-binding</keyword>
<dbReference type="Gene3D" id="3.20.20.60">
    <property type="entry name" value="Phosphoenolpyruvate-binding domains"/>
    <property type="match status" value="1"/>
</dbReference>
<comment type="caution">
    <text evidence="5">The sequence shown here is derived from an EMBL/GenBank/DDBJ whole genome shotgun (WGS) entry which is preliminary data.</text>
</comment>
<dbReference type="SUPFAM" id="SSF51621">
    <property type="entry name" value="Phosphoenolpyruvate/pyruvate domain"/>
    <property type="match status" value="1"/>
</dbReference>
<dbReference type="Pfam" id="PF03328">
    <property type="entry name" value="HpcH_HpaI"/>
    <property type="match status" value="1"/>
</dbReference>
<dbReference type="GO" id="GO:0016832">
    <property type="term" value="F:aldehyde-lyase activity"/>
    <property type="evidence" value="ECO:0007669"/>
    <property type="project" value="TreeGrafter"/>
</dbReference>
<gene>
    <name evidence="5" type="ORF">EV675_5928</name>
</gene>
<sequence length="272" mass="28453">MTNTQTSPLKDRMQRQKLALCMALRQARTADISMMAAACGFDAIYVDMQHSTIGLDAVSALCTGALAAGIAPLVRLPGLDMDLMQRVLDGGAQGVLLPGIESADQARTAAQAGRYPPAGTRSVMGPTLGTLYRPQDAASLTARTNAETLMIMMLESPGAISRADEIAAVDGVDMLLIGSNDLCTAMGIPGQLHHPDLFKAYETVAAACHRHGKTLGIGGIRSDLALQKRLVALGARFLIAGSDVTYLMAAARKDAADIRQALAHPPSSSDPS</sequence>
<proteinExistence type="inferred from homology"/>
<dbReference type="GO" id="GO:0005737">
    <property type="term" value="C:cytoplasm"/>
    <property type="evidence" value="ECO:0007669"/>
    <property type="project" value="TreeGrafter"/>
</dbReference>
<dbReference type="Proteomes" id="UP000292445">
    <property type="component" value="Unassembled WGS sequence"/>
</dbReference>
<accession>A0A4Q7N721</accession>
<evidence type="ECO:0000256" key="3">
    <source>
        <dbReference type="ARBA" id="ARBA00023239"/>
    </source>
</evidence>
<dbReference type="EMBL" id="SGXC01000004">
    <property type="protein sequence ID" value="RZS77200.1"/>
    <property type="molecule type" value="Genomic_DNA"/>
</dbReference>
<evidence type="ECO:0000259" key="4">
    <source>
        <dbReference type="Pfam" id="PF03328"/>
    </source>
</evidence>
<feature type="domain" description="HpcH/HpaI aldolase/citrate lyase" evidence="4">
    <location>
        <begin position="30"/>
        <end position="248"/>
    </location>
</feature>
<dbReference type="PANTHER" id="PTHR30502">
    <property type="entry name" value="2-KETO-3-DEOXY-L-RHAMNONATE ALDOLASE"/>
    <property type="match status" value="1"/>
</dbReference>
<evidence type="ECO:0000256" key="1">
    <source>
        <dbReference type="ARBA" id="ARBA00005568"/>
    </source>
</evidence>
<dbReference type="PANTHER" id="PTHR30502:SF0">
    <property type="entry name" value="PHOSPHOENOLPYRUVATE CARBOXYLASE FAMILY PROTEIN"/>
    <property type="match status" value="1"/>
</dbReference>
<keyword evidence="6" id="KW-1185">Reference proteome</keyword>
<dbReference type="InterPro" id="IPR040442">
    <property type="entry name" value="Pyrv_kinase-like_dom_sf"/>
</dbReference>
<dbReference type="InterPro" id="IPR005000">
    <property type="entry name" value="Aldolase/citrate-lyase_domain"/>
</dbReference>
<dbReference type="AlphaFoldDB" id="A0A4Q7N721"/>
<evidence type="ECO:0000256" key="2">
    <source>
        <dbReference type="ARBA" id="ARBA00022723"/>
    </source>
</evidence>
<organism evidence="5 6">
    <name type="scientific">Pigmentiphaga kullae</name>
    <dbReference type="NCBI Taxonomy" id="151784"/>
    <lineage>
        <taxon>Bacteria</taxon>
        <taxon>Pseudomonadati</taxon>
        <taxon>Pseudomonadota</taxon>
        <taxon>Betaproteobacteria</taxon>
        <taxon>Burkholderiales</taxon>
        <taxon>Alcaligenaceae</taxon>
        <taxon>Pigmentiphaga</taxon>
    </lineage>
</organism>
<reference evidence="5 6" key="1">
    <citation type="submission" date="2019-02" db="EMBL/GenBank/DDBJ databases">
        <title>Genomic Encyclopedia of Type Strains, Phase IV (KMG-IV): sequencing the most valuable type-strain genomes for metagenomic binning, comparative biology and taxonomic classification.</title>
        <authorList>
            <person name="Goeker M."/>
        </authorList>
    </citation>
    <scope>NUCLEOTIDE SEQUENCE [LARGE SCALE GENOMIC DNA]</scope>
    <source>
        <strain evidence="5 6">K24</strain>
    </source>
</reference>
<dbReference type="InterPro" id="IPR050251">
    <property type="entry name" value="HpcH-HpaI_aldolase"/>
</dbReference>
<dbReference type="InterPro" id="IPR015813">
    <property type="entry name" value="Pyrv/PenolPyrv_kinase-like_dom"/>
</dbReference>
<dbReference type="GO" id="GO:0046872">
    <property type="term" value="F:metal ion binding"/>
    <property type="evidence" value="ECO:0007669"/>
    <property type="project" value="UniProtKB-KW"/>
</dbReference>
<keyword evidence="3" id="KW-0456">Lyase</keyword>